<dbReference type="CDD" id="cd01335">
    <property type="entry name" value="Radical_SAM"/>
    <property type="match status" value="1"/>
</dbReference>
<protein>
    <submittedName>
        <fullName evidence="8">Radical SAM domain protein</fullName>
    </submittedName>
</protein>
<feature type="domain" description="Radical SAM core" evidence="7">
    <location>
        <begin position="10"/>
        <end position="235"/>
    </location>
</feature>
<dbReference type="EMBL" id="ACJN02000002">
    <property type="protein sequence ID" value="EFI34575.1"/>
    <property type="molecule type" value="Genomic_DNA"/>
</dbReference>
<organism evidence="8 9">
    <name type="scientific">Desulfonatronospira thiodismutans ASO3-1</name>
    <dbReference type="NCBI Taxonomy" id="555779"/>
    <lineage>
        <taxon>Bacteria</taxon>
        <taxon>Pseudomonadati</taxon>
        <taxon>Thermodesulfobacteriota</taxon>
        <taxon>Desulfovibrionia</taxon>
        <taxon>Desulfovibrionales</taxon>
        <taxon>Desulfonatronovibrionaceae</taxon>
        <taxon>Desulfonatronospira</taxon>
    </lineage>
</organism>
<dbReference type="InterPro" id="IPR050377">
    <property type="entry name" value="Radical_SAM_PqqE_MftC-like"/>
</dbReference>
<evidence type="ECO:0000256" key="2">
    <source>
        <dbReference type="ARBA" id="ARBA00022485"/>
    </source>
</evidence>
<dbReference type="RefSeq" id="WP_008869895.1">
    <property type="nucleotide sequence ID" value="NZ_ACJN02000002.1"/>
</dbReference>
<dbReference type="InterPro" id="IPR006638">
    <property type="entry name" value="Elp3/MiaA/NifB-like_rSAM"/>
</dbReference>
<dbReference type="Proteomes" id="UP000005496">
    <property type="component" value="Unassembled WGS sequence"/>
</dbReference>
<dbReference type="InterPro" id="IPR007197">
    <property type="entry name" value="rSAM"/>
</dbReference>
<evidence type="ECO:0000256" key="4">
    <source>
        <dbReference type="ARBA" id="ARBA00022723"/>
    </source>
</evidence>
<evidence type="ECO:0000313" key="9">
    <source>
        <dbReference type="Proteomes" id="UP000005496"/>
    </source>
</evidence>
<comment type="cofactor">
    <cofactor evidence="1">
        <name>[4Fe-4S] cluster</name>
        <dbReference type="ChEBI" id="CHEBI:49883"/>
    </cofactor>
</comment>
<dbReference type="OrthoDB" id="9772409at2"/>
<evidence type="ECO:0000256" key="6">
    <source>
        <dbReference type="ARBA" id="ARBA00023014"/>
    </source>
</evidence>
<dbReference type="PANTHER" id="PTHR11228:SF7">
    <property type="entry name" value="PQQA PEPTIDE CYCLASE"/>
    <property type="match status" value="1"/>
</dbReference>
<evidence type="ECO:0000256" key="1">
    <source>
        <dbReference type="ARBA" id="ARBA00001966"/>
    </source>
</evidence>
<evidence type="ECO:0000313" key="8">
    <source>
        <dbReference type="EMBL" id="EFI34575.1"/>
    </source>
</evidence>
<dbReference type="InterPro" id="IPR058240">
    <property type="entry name" value="rSAM_sf"/>
</dbReference>
<dbReference type="InterPro" id="IPR013785">
    <property type="entry name" value="Aldolase_TIM"/>
</dbReference>
<dbReference type="GO" id="GO:0003824">
    <property type="term" value="F:catalytic activity"/>
    <property type="evidence" value="ECO:0007669"/>
    <property type="project" value="InterPro"/>
</dbReference>
<dbReference type="SFLD" id="SFLDG01387">
    <property type="entry name" value="BtrN-like_SPASM_domain_contain"/>
    <property type="match status" value="1"/>
</dbReference>
<dbReference type="InterPro" id="IPR023885">
    <property type="entry name" value="4Fe4S-binding_SPASM_dom"/>
</dbReference>
<evidence type="ECO:0000256" key="5">
    <source>
        <dbReference type="ARBA" id="ARBA00023004"/>
    </source>
</evidence>
<dbReference type="SUPFAM" id="SSF102114">
    <property type="entry name" value="Radical SAM enzymes"/>
    <property type="match status" value="1"/>
</dbReference>
<evidence type="ECO:0000259" key="7">
    <source>
        <dbReference type="PROSITE" id="PS51918"/>
    </source>
</evidence>
<keyword evidence="5" id="KW-0408">Iron</keyword>
<keyword evidence="2" id="KW-0004">4Fe-4S</keyword>
<accession>D6SP99</accession>
<sequence length="357" mass="40558">MGLMRILGSWGYPALDWIQVGITTRCNAECIYCPSPVFRKKDPGRHMSMQTFTGLSRAFPRAGLVYLQGWGEPMMHPEFMFMLKMVKDKGTKAGVTSNASLLTDERIRRLVDQGLDVLGLSVAGVDEANDRIRPGSPIKKVRQAVENVHRIRTLMGSSTPALHLAYMLLGSRRGDIRRMPGFFNALAPDQVVVSTLTLALDQEMDKEMYPARDKDDFEEFKAELLDMKSQVDGQEKVFFHVYNPYLPDGPCSENIHRACYVDVDGRVLPCVYTDVSAEDRVYRYFQGRPHPVYPIDFGHVPDDSLKSIWKSRQYRKFRGRFSAGECPEECATCTKRFIDDLTHEDPEPIRVDYTGPA</sequence>
<dbReference type="Pfam" id="PF13186">
    <property type="entry name" value="SPASM"/>
    <property type="match status" value="1"/>
</dbReference>
<dbReference type="SFLD" id="SFLDS00029">
    <property type="entry name" value="Radical_SAM"/>
    <property type="match status" value="1"/>
</dbReference>
<dbReference type="PROSITE" id="PS51918">
    <property type="entry name" value="RADICAL_SAM"/>
    <property type="match status" value="1"/>
</dbReference>
<dbReference type="Pfam" id="PF04055">
    <property type="entry name" value="Radical_SAM"/>
    <property type="match status" value="1"/>
</dbReference>
<dbReference type="eggNOG" id="COG0535">
    <property type="taxonomic scope" value="Bacteria"/>
</dbReference>
<keyword evidence="4" id="KW-0479">Metal-binding</keyword>
<dbReference type="Gene3D" id="3.20.20.70">
    <property type="entry name" value="Aldolase class I"/>
    <property type="match status" value="1"/>
</dbReference>
<dbReference type="SFLD" id="SFLDG01067">
    <property type="entry name" value="SPASM/twitch_domain_containing"/>
    <property type="match status" value="1"/>
</dbReference>
<keyword evidence="3" id="KW-0949">S-adenosyl-L-methionine</keyword>
<dbReference type="AlphaFoldDB" id="D6SP99"/>
<evidence type="ECO:0000256" key="3">
    <source>
        <dbReference type="ARBA" id="ARBA00022691"/>
    </source>
</evidence>
<dbReference type="GO" id="GO:0046872">
    <property type="term" value="F:metal ion binding"/>
    <property type="evidence" value="ECO:0007669"/>
    <property type="project" value="UniProtKB-KW"/>
</dbReference>
<gene>
    <name evidence="8" type="ORF">Dthio_PD1947</name>
</gene>
<reference evidence="8" key="1">
    <citation type="submission" date="2010-05" db="EMBL/GenBank/DDBJ databases">
        <title>The draft genome of Desulfonatronospira thiodismutans ASO3-1.</title>
        <authorList>
            <consortium name="US DOE Joint Genome Institute (JGI-PGF)"/>
            <person name="Lucas S."/>
            <person name="Copeland A."/>
            <person name="Lapidus A."/>
            <person name="Cheng J.-F."/>
            <person name="Bruce D."/>
            <person name="Goodwin L."/>
            <person name="Pitluck S."/>
            <person name="Chertkov O."/>
            <person name="Brettin T."/>
            <person name="Detter J.C."/>
            <person name="Han C."/>
            <person name="Land M.L."/>
            <person name="Hauser L."/>
            <person name="Kyrpides N."/>
            <person name="Mikhailova N."/>
            <person name="Muyzer G."/>
            <person name="Woyke T."/>
        </authorList>
    </citation>
    <scope>NUCLEOTIDE SEQUENCE [LARGE SCALE GENOMIC DNA]</scope>
    <source>
        <strain evidence="8">ASO3-1</strain>
    </source>
</reference>
<dbReference type="GO" id="GO:0051536">
    <property type="term" value="F:iron-sulfur cluster binding"/>
    <property type="evidence" value="ECO:0007669"/>
    <property type="project" value="UniProtKB-KW"/>
</dbReference>
<keyword evidence="9" id="KW-1185">Reference proteome</keyword>
<proteinExistence type="predicted"/>
<dbReference type="PANTHER" id="PTHR11228">
    <property type="entry name" value="RADICAL SAM DOMAIN PROTEIN"/>
    <property type="match status" value="1"/>
</dbReference>
<name>D6SP99_9BACT</name>
<dbReference type="InterPro" id="IPR034391">
    <property type="entry name" value="AdoMet-like_SPASM_containing"/>
</dbReference>
<keyword evidence="6" id="KW-0411">Iron-sulfur</keyword>
<dbReference type="SMART" id="SM00729">
    <property type="entry name" value="Elp3"/>
    <property type="match status" value="1"/>
</dbReference>
<comment type="caution">
    <text evidence="8">The sequence shown here is derived from an EMBL/GenBank/DDBJ whole genome shotgun (WGS) entry which is preliminary data.</text>
</comment>